<gene>
    <name evidence="9" type="ORF">ENI96_05465</name>
</gene>
<evidence type="ECO:0000256" key="2">
    <source>
        <dbReference type="ARBA" id="ARBA00006464"/>
    </source>
</evidence>
<evidence type="ECO:0000256" key="6">
    <source>
        <dbReference type="ARBA" id="ARBA00023136"/>
    </source>
</evidence>
<dbReference type="Pfam" id="PF02397">
    <property type="entry name" value="Bac_transf"/>
    <property type="match status" value="1"/>
</dbReference>
<reference evidence="9" key="1">
    <citation type="journal article" date="2020" name="mSystems">
        <title>Genome- and Community-Level Interaction Insights into Carbon Utilization and Element Cycling Functions of Hydrothermarchaeota in Hydrothermal Sediment.</title>
        <authorList>
            <person name="Zhou Z."/>
            <person name="Liu Y."/>
            <person name="Xu W."/>
            <person name="Pan J."/>
            <person name="Luo Z.H."/>
            <person name="Li M."/>
        </authorList>
    </citation>
    <scope>NUCLEOTIDE SEQUENCE [LARGE SCALE GENOMIC DNA]</scope>
    <source>
        <strain evidence="9">HyVt-443</strain>
    </source>
</reference>
<sequence length="466" mass="52647">MIRIFGHYVSRLYLLLGAMELGIFYLSLLGGFWLRSRMWGGGVHLLSQNPELYGSATLYALIMSFTMISMGLYQRGVDGAALLVRLAVSFFLATMAMSLVFYLVPTLFLGRGVYGLAMLLSLLGILLLRVSFFRIVGDESRKHRVLVLGTGINAARIAQLEETEPERIGFRVAKYVRLEESSNLIPDDQQVELSGSLLEMAAGFAVNEIVIAVDDRRKGLPVDDILDCKMSGIQIMDMLTFFEKETSRVNIDLLHPSWIYFSPGFHQGVLSQNGKRALDILVSLLMIAAFSPLFVLVTVASLVESRGRHPVLYHQVRVGRGGRHFQVHKFRSMRPDAESDGVARWAAANDNRVTRLGAFLRKTRLDELPQLFNVLRGDMSLVGPRPERPEFVLDLEKTIPYYRERHRMQPGLTGWAQLRYQYGSTVEDSKEKLQYDLYYVKNANLFLDLIILLETVEVVLMGKGAR</sequence>
<name>A0A831RMX5_9GAMM</name>
<comment type="similarity">
    <text evidence="2">Belongs to the bacterial sugar transferase family.</text>
</comment>
<dbReference type="GO" id="GO:0016780">
    <property type="term" value="F:phosphotransferase activity, for other substituted phosphate groups"/>
    <property type="evidence" value="ECO:0007669"/>
    <property type="project" value="TreeGrafter"/>
</dbReference>
<dbReference type="PANTHER" id="PTHR30576:SF0">
    <property type="entry name" value="UNDECAPRENYL-PHOSPHATE N-ACETYLGALACTOSAMINYL 1-PHOSPHATE TRANSFERASE-RELATED"/>
    <property type="match status" value="1"/>
</dbReference>
<evidence type="ECO:0000256" key="5">
    <source>
        <dbReference type="ARBA" id="ARBA00022989"/>
    </source>
</evidence>
<feature type="transmembrane region" description="Helical" evidence="7">
    <location>
        <begin position="53"/>
        <end position="73"/>
    </location>
</feature>
<dbReference type="NCBIfam" id="TIGR03013">
    <property type="entry name" value="EpsB_2"/>
    <property type="match status" value="1"/>
</dbReference>
<keyword evidence="4 7" id="KW-0812">Transmembrane</keyword>
<dbReference type="InterPro" id="IPR017475">
    <property type="entry name" value="EPS_sugar_tfrase"/>
</dbReference>
<evidence type="ECO:0000256" key="3">
    <source>
        <dbReference type="ARBA" id="ARBA00022679"/>
    </source>
</evidence>
<dbReference type="NCBIfam" id="TIGR03025">
    <property type="entry name" value="EPS_sugtrans"/>
    <property type="match status" value="1"/>
</dbReference>
<feature type="transmembrane region" description="Helical" evidence="7">
    <location>
        <begin position="12"/>
        <end position="33"/>
    </location>
</feature>
<feature type="domain" description="Bacterial sugar transferase" evidence="8">
    <location>
        <begin position="275"/>
        <end position="460"/>
    </location>
</feature>
<evidence type="ECO:0000256" key="7">
    <source>
        <dbReference type="SAM" id="Phobius"/>
    </source>
</evidence>
<comment type="caution">
    <text evidence="9">The sequence shown here is derived from an EMBL/GenBank/DDBJ whole genome shotgun (WGS) entry which is preliminary data.</text>
</comment>
<evidence type="ECO:0000259" key="8">
    <source>
        <dbReference type="Pfam" id="PF02397"/>
    </source>
</evidence>
<protein>
    <submittedName>
        <fullName evidence="9">TIGR03013 family PEP-CTERM/XrtA system glycosyltransferase</fullName>
    </submittedName>
</protein>
<keyword evidence="5 7" id="KW-1133">Transmembrane helix</keyword>
<evidence type="ECO:0000256" key="1">
    <source>
        <dbReference type="ARBA" id="ARBA00004141"/>
    </source>
</evidence>
<comment type="subcellular location">
    <subcellularLocation>
        <location evidence="1">Membrane</location>
        <topology evidence="1">Multi-pass membrane protein</topology>
    </subcellularLocation>
</comment>
<dbReference type="GO" id="GO:0016020">
    <property type="term" value="C:membrane"/>
    <property type="evidence" value="ECO:0007669"/>
    <property type="project" value="UniProtKB-SubCell"/>
</dbReference>
<dbReference type="InterPro" id="IPR017464">
    <property type="entry name" value="Sugar_tfrase_EpsB_2"/>
</dbReference>
<dbReference type="PANTHER" id="PTHR30576">
    <property type="entry name" value="COLANIC BIOSYNTHESIS UDP-GLUCOSE LIPID CARRIER TRANSFERASE"/>
    <property type="match status" value="1"/>
</dbReference>
<proteinExistence type="inferred from homology"/>
<feature type="transmembrane region" description="Helical" evidence="7">
    <location>
        <begin position="280"/>
        <end position="303"/>
    </location>
</feature>
<keyword evidence="6 7" id="KW-0472">Membrane</keyword>
<feature type="transmembrane region" description="Helical" evidence="7">
    <location>
        <begin position="116"/>
        <end position="136"/>
    </location>
</feature>
<keyword evidence="3" id="KW-0808">Transferase</keyword>
<evidence type="ECO:0000313" key="9">
    <source>
        <dbReference type="EMBL" id="HEB95861.1"/>
    </source>
</evidence>
<feature type="transmembrane region" description="Helical" evidence="7">
    <location>
        <begin position="82"/>
        <end position="104"/>
    </location>
</feature>
<dbReference type="InterPro" id="IPR003362">
    <property type="entry name" value="Bact_transf"/>
</dbReference>
<accession>A0A831RMX5</accession>
<organism evidence="9">
    <name type="scientific">Sedimenticola thiotaurini</name>
    <dbReference type="NCBI Taxonomy" id="1543721"/>
    <lineage>
        <taxon>Bacteria</taxon>
        <taxon>Pseudomonadati</taxon>
        <taxon>Pseudomonadota</taxon>
        <taxon>Gammaproteobacteria</taxon>
        <taxon>Chromatiales</taxon>
        <taxon>Sedimenticolaceae</taxon>
        <taxon>Sedimenticola</taxon>
    </lineage>
</organism>
<dbReference type="EMBL" id="DRKP01000061">
    <property type="protein sequence ID" value="HEB95861.1"/>
    <property type="molecule type" value="Genomic_DNA"/>
</dbReference>
<dbReference type="AlphaFoldDB" id="A0A831RMX5"/>
<evidence type="ECO:0000256" key="4">
    <source>
        <dbReference type="ARBA" id="ARBA00022692"/>
    </source>
</evidence>
<dbReference type="Proteomes" id="UP000886251">
    <property type="component" value="Unassembled WGS sequence"/>
</dbReference>